<feature type="compositionally biased region" description="Basic and acidic residues" evidence="3">
    <location>
        <begin position="366"/>
        <end position="381"/>
    </location>
</feature>
<feature type="domain" description="TEA" evidence="4">
    <location>
        <begin position="87"/>
        <end position="161"/>
    </location>
</feature>
<dbReference type="Gene3D" id="6.10.20.40">
    <property type="entry name" value="TEA/ATTS domain"/>
    <property type="match status" value="1"/>
</dbReference>
<feature type="region of interest" description="Disordered" evidence="3">
    <location>
        <begin position="411"/>
        <end position="432"/>
    </location>
</feature>
<reference evidence="5" key="1">
    <citation type="submission" date="2023-11" db="EMBL/GenBank/DDBJ databases">
        <authorList>
            <person name="De Vega J J."/>
            <person name="De Vega J J."/>
        </authorList>
    </citation>
    <scope>NUCLEOTIDE SEQUENCE</scope>
</reference>
<feature type="compositionally biased region" description="Low complexity" evidence="3">
    <location>
        <begin position="420"/>
        <end position="432"/>
    </location>
</feature>
<dbReference type="EMBL" id="CAVNYO010000138">
    <property type="protein sequence ID" value="CAK5269118.1"/>
    <property type="molecule type" value="Genomic_DNA"/>
</dbReference>
<proteinExistence type="inferred from homology"/>
<dbReference type="Proteomes" id="UP001295794">
    <property type="component" value="Unassembled WGS sequence"/>
</dbReference>
<gene>
    <name evidence="5" type="ORF">MYCIT1_LOCUS12606</name>
</gene>
<dbReference type="SMART" id="SM00426">
    <property type="entry name" value="TEA"/>
    <property type="match status" value="1"/>
</dbReference>
<dbReference type="PROSITE" id="PS51088">
    <property type="entry name" value="TEA_2"/>
    <property type="match status" value="1"/>
</dbReference>
<comment type="similarity">
    <text evidence="1">Belongs to the TEC1 family.</text>
</comment>
<accession>A0AAD2H6G3</accession>
<dbReference type="InterPro" id="IPR000818">
    <property type="entry name" value="TEA/ATTS_dom"/>
</dbReference>
<dbReference type="InterPro" id="IPR038096">
    <property type="entry name" value="TEA/ATTS_sf"/>
</dbReference>
<keyword evidence="6" id="KW-1185">Reference proteome</keyword>
<protein>
    <recommendedName>
        <fullName evidence="4">TEA domain-containing protein</fullName>
    </recommendedName>
</protein>
<evidence type="ECO:0000256" key="1">
    <source>
        <dbReference type="ARBA" id="ARBA00008421"/>
    </source>
</evidence>
<evidence type="ECO:0000256" key="2">
    <source>
        <dbReference type="PROSITE-ProRule" id="PRU00505"/>
    </source>
</evidence>
<comment type="caution">
    <text evidence="5">The sequence shown here is derived from an EMBL/GenBank/DDBJ whole genome shotgun (WGS) entry which is preliminary data.</text>
</comment>
<dbReference type="Pfam" id="PF01285">
    <property type="entry name" value="TEA"/>
    <property type="match status" value="1"/>
</dbReference>
<evidence type="ECO:0000313" key="5">
    <source>
        <dbReference type="EMBL" id="CAK5269118.1"/>
    </source>
</evidence>
<feature type="DNA-binding region" description="TEA" evidence="2">
    <location>
        <begin position="87"/>
        <end position="161"/>
    </location>
</feature>
<dbReference type="AlphaFoldDB" id="A0AAD2H6G3"/>
<dbReference type="GO" id="GO:0003700">
    <property type="term" value="F:DNA-binding transcription factor activity"/>
    <property type="evidence" value="ECO:0007669"/>
    <property type="project" value="InterPro"/>
</dbReference>
<evidence type="ECO:0000256" key="3">
    <source>
        <dbReference type="SAM" id="MobiDB-lite"/>
    </source>
</evidence>
<evidence type="ECO:0000313" key="6">
    <source>
        <dbReference type="Proteomes" id="UP001295794"/>
    </source>
</evidence>
<sequence>MAYWLEASTGADALTLEHLQAHATSLRRSISPISDDPMQAAYPLTAATYGDYIGGCSWTPPVAQDADSPTVDVLHSVLQSRKSWKKFRGGETVWPLELESALLEGLGAYEPDDSRETRMLGRFPRRNRFISDYIFEKTGQRRSAKQVGSRLQQLRESCGGQKSVLHLLSPFKRQYPRRRDSPSPFPSSPDGSYAPRHVAVCIDIVPQEDAGDTTRAVSPSSSCAYSDSGDCAIFHPSPGPRRLADIDPTITLKASVVVCAESRFTVQTEGSVIHVEAVPLQLVYRPEETSGEMTLYSTPFVPNYWDVITRSPDPTRFSIFHEVLRVEEHASKGPEVVLFSATYRFSYSTVASASDSSRNSSPQAQSRDHCDPGSLSERDSYTPDVHVPDEEDEDVKWHQVSALPLYDYANPGLPIRRPGSSSTSTTSTTTRTSTCFPLELSNYVS</sequence>
<feature type="region of interest" description="Disordered" evidence="3">
    <location>
        <begin position="353"/>
        <end position="394"/>
    </location>
</feature>
<organism evidence="5 6">
    <name type="scientific">Mycena citricolor</name>
    <dbReference type="NCBI Taxonomy" id="2018698"/>
    <lineage>
        <taxon>Eukaryota</taxon>
        <taxon>Fungi</taxon>
        <taxon>Dikarya</taxon>
        <taxon>Basidiomycota</taxon>
        <taxon>Agaricomycotina</taxon>
        <taxon>Agaricomycetes</taxon>
        <taxon>Agaricomycetidae</taxon>
        <taxon>Agaricales</taxon>
        <taxon>Marasmiineae</taxon>
        <taxon>Mycenaceae</taxon>
        <taxon>Mycena</taxon>
    </lineage>
</organism>
<evidence type="ECO:0000259" key="4">
    <source>
        <dbReference type="PROSITE" id="PS51088"/>
    </source>
</evidence>
<feature type="compositionally biased region" description="Low complexity" evidence="3">
    <location>
        <begin position="353"/>
        <end position="365"/>
    </location>
</feature>
<name>A0AAD2H6G3_9AGAR</name>